<proteinExistence type="predicted"/>
<evidence type="ECO:0008006" key="3">
    <source>
        <dbReference type="Google" id="ProtNLM"/>
    </source>
</evidence>
<dbReference type="NCBIfam" id="TIGR01784">
    <property type="entry name" value="T_den_put_tspse"/>
    <property type="match status" value="1"/>
</dbReference>
<dbReference type="GeneID" id="78464973"/>
<evidence type="ECO:0000313" key="1">
    <source>
        <dbReference type="EMBL" id="VTR51599.1"/>
    </source>
</evidence>
<organism evidence="1 2">
    <name type="scientific">Sphingobacterium thalpophilum</name>
    <dbReference type="NCBI Taxonomy" id="259"/>
    <lineage>
        <taxon>Bacteria</taxon>
        <taxon>Pseudomonadati</taxon>
        <taxon>Bacteroidota</taxon>
        <taxon>Sphingobacteriia</taxon>
        <taxon>Sphingobacteriales</taxon>
        <taxon>Sphingobacteriaceae</taxon>
        <taxon>Sphingobacterium</taxon>
    </lineage>
</organism>
<dbReference type="InterPro" id="IPR010106">
    <property type="entry name" value="RpnA"/>
</dbReference>
<dbReference type="KEGG" id="stha:NCTC11429_04386"/>
<protein>
    <recommendedName>
        <fullName evidence="3">Transposase, YhgA-like</fullName>
    </recommendedName>
</protein>
<dbReference type="AlphaFoldDB" id="A0A4U9VZ17"/>
<accession>A0A4U9VZ17</accession>
<gene>
    <name evidence="1" type="ORF">NCTC11429_04386</name>
</gene>
<dbReference type="EMBL" id="LR590484">
    <property type="protein sequence ID" value="VTR51599.1"/>
    <property type="molecule type" value="Genomic_DNA"/>
</dbReference>
<sequence>MAKLIHRTDDLLWKSILEHTFIHFLRFFFVGADEIFDLTKRFDYLDKEFESLFPPEPNGKGVRFVDKLVKVYLKDGREKFVLCHIEVQSRKGKGDLAERMFRYFYKIFDKYQVPITAIAILADDNCNYRPSLYVQEFMGTQMSYTFNCYKILDQDESELRANQNPFAVVVLTALLAILNKKLSDDQLKDIKHDLYNEMINRDMDRKTRKGIYDFLMYYVRFEDQVNLTIFEQELKTKSGRNIVMGTNEYLLDKAKKEGKIEGKREEAIAIALEFKKMGLPLEDIAKGTGLTVEEIEKLK</sequence>
<dbReference type="Proteomes" id="UP000308196">
    <property type="component" value="Chromosome"/>
</dbReference>
<name>A0A4U9VZ17_9SPHI</name>
<evidence type="ECO:0000313" key="2">
    <source>
        <dbReference type="Proteomes" id="UP000308196"/>
    </source>
</evidence>
<dbReference type="STRING" id="1123265.GCA_000686625_03682"/>
<reference evidence="1 2" key="1">
    <citation type="submission" date="2019-05" db="EMBL/GenBank/DDBJ databases">
        <authorList>
            <consortium name="Pathogen Informatics"/>
        </authorList>
    </citation>
    <scope>NUCLEOTIDE SEQUENCE [LARGE SCALE GENOMIC DNA]</scope>
    <source>
        <strain evidence="1 2">NCTC11429</strain>
    </source>
</reference>
<dbReference type="RefSeq" id="WP_197734496.1">
    <property type="nucleotide sequence ID" value="NZ_JBARTK010000065.1"/>
</dbReference>